<feature type="domain" description="Glutamine amidotransferase" evidence="2">
    <location>
        <begin position="3"/>
        <end position="186"/>
    </location>
</feature>
<accession>L0K776</accession>
<evidence type="ECO:0000313" key="4">
    <source>
        <dbReference type="Proteomes" id="UP000010880"/>
    </source>
</evidence>
<dbReference type="RefSeq" id="WP_015326111.1">
    <property type="nucleotide sequence ID" value="NC_019978.1"/>
</dbReference>
<dbReference type="PROSITE" id="PS51273">
    <property type="entry name" value="GATASE_TYPE_1"/>
    <property type="match status" value="1"/>
</dbReference>
<dbReference type="Proteomes" id="UP000010880">
    <property type="component" value="Chromosome"/>
</dbReference>
<gene>
    <name evidence="3" type="ordered locus">Halha_0390</name>
</gene>
<dbReference type="InterPro" id="IPR050472">
    <property type="entry name" value="Anth_synth/Amidotransfase"/>
</dbReference>
<name>L0K776_HALHC</name>
<dbReference type="GO" id="GO:0000162">
    <property type="term" value="P:L-tryptophan biosynthetic process"/>
    <property type="evidence" value="ECO:0007669"/>
    <property type="project" value="TreeGrafter"/>
</dbReference>
<sequence>MVLVIDNYDSFTYNLVQLIGQLGCEIVVRRNDEITVNEIKDLNPSQIIISPGPGRPEDAGVSLKVVKEFSGQIPILGICLGHQTIGAAFGAEIIQAPKLVHGKTTKVINYGLKDSILEGIDDFEATRYHSLIIDPATLSARFEVTAKTEDDLIMGIRDKKSKLYGLQFHPESIMTEAGQEILNNFVQIN</sequence>
<dbReference type="CDD" id="cd01743">
    <property type="entry name" value="GATase1_Anthranilate_Synthase"/>
    <property type="match status" value="1"/>
</dbReference>
<reference evidence="4" key="1">
    <citation type="submission" date="2012-02" db="EMBL/GenBank/DDBJ databases">
        <title>The complete genome of Halobacteroides halobius DSM 5150.</title>
        <authorList>
            <person name="Lucas S."/>
            <person name="Copeland A."/>
            <person name="Lapidus A."/>
            <person name="Glavina del Rio T."/>
            <person name="Dalin E."/>
            <person name="Tice H."/>
            <person name="Bruce D."/>
            <person name="Goodwin L."/>
            <person name="Pitluck S."/>
            <person name="Peters L."/>
            <person name="Mikhailova N."/>
            <person name="Gu W."/>
            <person name="Kyrpides N."/>
            <person name="Mavromatis K."/>
            <person name="Ivanova N."/>
            <person name="Brettin T."/>
            <person name="Detter J.C."/>
            <person name="Han C."/>
            <person name="Larimer F."/>
            <person name="Land M."/>
            <person name="Hauser L."/>
            <person name="Markowitz V."/>
            <person name="Cheng J.-F."/>
            <person name="Hugenholtz P."/>
            <person name="Woyke T."/>
            <person name="Wu D."/>
            <person name="Tindall B."/>
            <person name="Pomrenke H."/>
            <person name="Brambilla E."/>
            <person name="Klenk H.-P."/>
            <person name="Eisen J.A."/>
        </authorList>
    </citation>
    <scope>NUCLEOTIDE SEQUENCE [LARGE SCALE GENOMIC DNA]</scope>
    <source>
        <strain evidence="4">ATCC 35273 / DSM 5150 / MD-1</strain>
    </source>
</reference>
<dbReference type="GO" id="GO:0004049">
    <property type="term" value="F:anthranilate synthase activity"/>
    <property type="evidence" value="ECO:0007669"/>
    <property type="project" value="TreeGrafter"/>
</dbReference>
<evidence type="ECO:0000256" key="1">
    <source>
        <dbReference type="ARBA" id="ARBA00022962"/>
    </source>
</evidence>
<dbReference type="GO" id="GO:0005829">
    <property type="term" value="C:cytosol"/>
    <property type="evidence" value="ECO:0007669"/>
    <property type="project" value="TreeGrafter"/>
</dbReference>
<protein>
    <submittedName>
        <fullName evidence="3">Glutamine amidotransferase of anthranilate synthase or aminodeoxychorismate synthase</fullName>
    </submittedName>
</protein>
<evidence type="ECO:0000259" key="2">
    <source>
        <dbReference type="Pfam" id="PF00117"/>
    </source>
</evidence>
<keyword evidence="3" id="KW-0808">Transferase</keyword>
<dbReference type="STRING" id="748449.Halha_0390"/>
<dbReference type="FunFam" id="3.40.50.880:FF:000003">
    <property type="entry name" value="Anthranilate synthase component II"/>
    <property type="match status" value="1"/>
</dbReference>
<dbReference type="OrthoDB" id="9804328at2"/>
<dbReference type="HOGENOM" id="CLU_014340_1_2_9"/>
<keyword evidence="4" id="KW-1185">Reference proteome</keyword>
<dbReference type="InterPro" id="IPR017926">
    <property type="entry name" value="GATASE"/>
</dbReference>
<dbReference type="NCBIfam" id="TIGR00566">
    <property type="entry name" value="trpG_papA"/>
    <property type="match status" value="1"/>
</dbReference>
<dbReference type="eggNOG" id="COG0512">
    <property type="taxonomic scope" value="Bacteria"/>
</dbReference>
<dbReference type="InterPro" id="IPR006221">
    <property type="entry name" value="TrpG/PapA_dom"/>
</dbReference>
<dbReference type="AlphaFoldDB" id="L0K776"/>
<dbReference type="PANTHER" id="PTHR43418">
    <property type="entry name" value="MULTIFUNCTIONAL TRYPTOPHAN BIOSYNTHESIS PROTEIN-RELATED"/>
    <property type="match status" value="1"/>
</dbReference>
<dbReference type="Gene3D" id="3.40.50.880">
    <property type="match status" value="1"/>
</dbReference>
<dbReference type="EMBL" id="CP003359">
    <property type="protein sequence ID" value="AGB40385.1"/>
    <property type="molecule type" value="Genomic_DNA"/>
</dbReference>
<dbReference type="PRINTS" id="PR00096">
    <property type="entry name" value="GATASE"/>
</dbReference>
<keyword evidence="1 3" id="KW-0315">Glutamine amidotransferase</keyword>
<evidence type="ECO:0000313" key="3">
    <source>
        <dbReference type="EMBL" id="AGB40385.1"/>
    </source>
</evidence>
<dbReference type="PRINTS" id="PR00097">
    <property type="entry name" value="ANTSNTHASEII"/>
</dbReference>
<proteinExistence type="predicted"/>
<dbReference type="SUPFAM" id="SSF52317">
    <property type="entry name" value="Class I glutamine amidotransferase-like"/>
    <property type="match status" value="1"/>
</dbReference>
<dbReference type="PANTHER" id="PTHR43418:SF4">
    <property type="entry name" value="MULTIFUNCTIONAL TRYPTOPHAN BIOSYNTHESIS PROTEIN"/>
    <property type="match status" value="1"/>
</dbReference>
<dbReference type="InterPro" id="IPR029062">
    <property type="entry name" value="Class_I_gatase-like"/>
</dbReference>
<dbReference type="PRINTS" id="PR00099">
    <property type="entry name" value="CPSGATASE"/>
</dbReference>
<organism evidence="3 4">
    <name type="scientific">Halobacteroides halobius (strain ATCC 35273 / DSM 5150 / MD-1)</name>
    <dbReference type="NCBI Taxonomy" id="748449"/>
    <lineage>
        <taxon>Bacteria</taxon>
        <taxon>Bacillati</taxon>
        <taxon>Bacillota</taxon>
        <taxon>Clostridia</taxon>
        <taxon>Halanaerobiales</taxon>
        <taxon>Halobacteroidaceae</taxon>
        <taxon>Halobacteroides</taxon>
    </lineage>
</organism>
<dbReference type="KEGG" id="hhl:Halha_0390"/>
<dbReference type="GO" id="GO:0016740">
    <property type="term" value="F:transferase activity"/>
    <property type="evidence" value="ECO:0007669"/>
    <property type="project" value="UniProtKB-KW"/>
</dbReference>
<dbReference type="Pfam" id="PF00117">
    <property type="entry name" value="GATase"/>
    <property type="match status" value="1"/>
</dbReference>